<dbReference type="EC" id="4.1.1.48" evidence="3"/>
<keyword evidence="7" id="KW-0057">Aromatic amino acid biosynthesis</keyword>
<dbReference type="OrthoDB" id="9804217at2"/>
<evidence type="ECO:0000256" key="4">
    <source>
        <dbReference type="ARBA" id="ARBA00022605"/>
    </source>
</evidence>
<evidence type="ECO:0000256" key="6">
    <source>
        <dbReference type="ARBA" id="ARBA00022822"/>
    </source>
</evidence>
<sequence>MVPDLSRVPGVLGRIARRRLQLVEAAVPQPSPPLAGRPPSFAEALAAPGLSVIAEVKRKSPSEGAIADLDAAEVARAYARAGARAVSVLTEPEFFAGSDADLQAVRAAVALPVLRKDFVVHPLQLAEAHALGASAVLLIVAVLGPLTGAYLDAARRAGLDALVEVHDEREAELALEAGAEILGVNNRDLTTLRVDLTTAPRVARHLRTLGFAGLLVAESGYRSREELASLEGRFDAVLIGSSLARDPDPGAALRRLLGST</sequence>
<dbReference type="PROSITE" id="PS00614">
    <property type="entry name" value="IGPS"/>
    <property type="match status" value="1"/>
</dbReference>
<dbReference type="Proteomes" id="UP000321827">
    <property type="component" value="Unassembled WGS sequence"/>
</dbReference>
<organism evidence="10 11">
    <name type="scientific">Oceanithermus desulfurans NBRC 100063</name>
    <dbReference type="NCBI Taxonomy" id="1227550"/>
    <lineage>
        <taxon>Bacteria</taxon>
        <taxon>Thermotogati</taxon>
        <taxon>Deinococcota</taxon>
        <taxon>Deinococci</taxon>
        <taxon>Thermales</taxon>
        <taxon>Thermaceae</taxon>
        <taxon>Oceanithermus</taxon>
    </lineage>
</organism>
<evidence type="ECO:0000256" key="1">
    <source>
        <dbReference type="ARBA" id="ARBA00001633"/>
    </source>
</evidence>
<dbReference type="Pfam" id="PF00218">
    <property type="entry name" value="IGPS"/>
    <property type="match status" value="1"/>
</dbReference>
<evidence type="ECO:0000313" key="10">
    <source>
        <dbReference type="EMBL" id="GEM90457.1"/>
    </source>
</evidence>
<reference evidence="10 11" key="1">
    <citation type="submission" date="2019-07" db="EMBL/GenBank/DDBJ databases">
        <title>Whole genome shotgun sequence of Oceanithermus desulfurans NBRC 100063.</title>
        <authorList>
            <person name="Hosoyama A."/>
            <person name="Uohara A."/>
            <person name="Ohji S."/>
            <person name="Ichikawa N."/>
        </authorList>
    </citation>
    <scope>NUCLEOTIDE SEQUENCE [LARGE SCALE GENOMIC DNA]</scope>
    <source>
        <strain evidence="10 11">NBRC 100063</strain>
    </source>
</reference>
<proteinExistence type="predicted"/>
<dbReference type="InterPro" id="IPR001468">
    <property type="entry name" value="Indole-3-GlycerolPSynthase_CS"/>
</dbReference>
<dbReference type="AlphaFoldDB" id="A0A511RMY2"/>
<dbReference type="SUPFAM" id="SSF51366">
    <property type="entry name" value="Ribulose-phoshate binding barrel"/>
    <property type="match status" value="1"/>
</dbReference>
<evidence type="ECO:0000256" key="8">
    <source>
        <dbReference type="ARBA" id="ARBA00023239"/>
    </source>
</evidence>
<dbReference type="Gene3D" id="3.20.20.70">
    <property type="entry name" value="Aldolase class I"/>
    <property type="match status" value="1"/>
</dbReference>
<dbReference type="CDD" id="cd00331">
    <property type="entry name" value="IGPS"/>
    <property type="match status" value="1"/>
</dbReference>
<dbReference type="UniPathway" id="UPA00035">
    <property type="reaction ID" value="UER00043"/>
</dbReference>
<evidence type="ECO:0000256" key="2">
    <source>
        <dbReference type="ARBA" id="ARBA00004696"/>
    </source>
</evidence>
<feature type="domain" description="Indole-3-glycerol phosphate synthase" evidence="9">
    <location>
        <begin position="37"/>
        <end position="256"/>
    </location>
</feature>
<dbReference type="InterPro" id="IPR013785">
    <property type="entry name" value="Aldolase_TIM"/>
</dbReference>
<evidence type="ECO:0000256" key="3">
    <source>
        <dbReference type="ARBA" id="ARBA00012362"/>
    </source>
</evidence>
<dbReference type="EMBL" id="BJXN01000014">
    <property type="protein sequence ID" value="GEM90457.1"/>
    <property type="molecule type" value="Genomic_DNA"/>
</dbReference>
<dbReference type="GO" id="GO:0000162">
    <property type="term" value="P:L-tryptophan biosynthetic process"/>
    <property type="evidence" value="ECO:0007669"/>
    <property type="project" value="UniProtKB-UniPathway"/>
</dbReference>
<dbReference type="InterPro" id="IPR011060">
    <property type="entry name" value="RibuloseP-bd_barrel"/>
</dbReference>
<evidence type="ECO:0000259" key="9">
    <source>
        <dbReference type="Pfam" id="PF00218"/>
    </source>
</evidence>
<dbReference type="GO" id="GO:0004640">
    <property type="term" value="F:phosphoribosylanthranilate isomerase activity"/>
    <property type="evidence" value="ECO:0007669"/>
    <property type="project" value="TreeGrafter"/>
</dbReference>
<keyword evidence="8" id="KW-0456">Lyase</keyword>
<dbReference type="InterPro" id="IPR045186">
    <property type="entry name" value="Indole-3-glycerol_P_synth"/>
</dbReference>
<comment type="catalytic activity">
    <reaction evidence="1">
        <text>1-(2-carboxyphenylamino)-1-deoxy-D-ribulose 5-phosphate + H(+) = (1S,2R)-1-C-(indol-3-yl)glycerol 3-phosphate + CO2 + H2O</text>
        <dbReference type="Rhea" id="RHEA:23476"/>
        <dbReference type="ChEBI" id="CHEBI:15377"/>
        <dbReference type="ChEBI" id="CHEBI:15378"/>
        <dbReference type="ChEBI" id="CHEBI:16526"/>
        <dbReference type="ChEBI" id="CHEBI:58613"/>
        <dbReference type="ChEBI" id="CHEBI:58866"/>
        <dbReference type="EC" id="4.1.1.48"/>
    </reaction>
</comment>
<accession>A0A511RMY2</accession>
<evidence type="ECO:0000256" key="5">
    <source>
        <dbReference type="ARBA" id="ARBA00022793"/>
    </source>
</evidence>
<comment type="caution">
    <text evidence="10">The sequence shown here is derived from an EMBL/GenBank/DDBJ whole genome shotgun (WGS) entry which is preliminary data.</text>
</comment>
<keyword evidence="4" id="KW-0028">Amino-acid biosynthesis</keyword>
<keyword evidence="5" id="KW-0210">Decarboxylase</keyword>
<keyword evidence="6" id="KW-0822">Tryptophan biosynthesis</keyword>
<dbReference type="GO" id="GO:0004425">
    <property type="term" value="F:indole-3-glycerol-phosphate synthase activity"/>
    <property type="evidence" value="ECO:0007669"/>
    <property type="project" value="UniProtKB-EC"/>
</dbReference>
<name>A0A511RMY2_9DEIN</name>
<protein>
    <recommendedName>
        <fullName evidence="3">indole-3-glycerol-phosphate synthase</fullName>
        <ecNumber evidence="3">4.1.1.48</ecNumber>
    </recommendedName>
</protein>
<dbReference type="InterPro" id="IPR013798">
    <property type="entry name" value="Indole-3-glycerol_P_synth_dom"/>
</dbReference>
<dbReference type="PANTHER" id="PTHR22854">
    <property type="entry name" value="TRYPTOPHAN BIOSYNTHESIS PROTEIN"/>
    <property type="match status" value="1"/>
</dbReference>
<comment type="pathway">
    <text evidence="2">Amino-acid biosynthesis; L-tryptophan biosynthesis; L-tryptophan from chorismate: step 4/5.</text>
</comment>
<dbReference type="RefSeq" id="WP_147148211.1">
    <property type="nucleotide sequence ID" value="NZ_BJXN01000014.1"/>
</dbReference>
<evidence type="ECO:0000256" key="7">
    <source>
        <dbReference type="ARBA" id="ARBA00023141"/>
    </source>
</evidence>
<evidence type="ECO:0000313" key="11">
    <source>
        <dbReference type="Proteomes" id="UP000321827"/>
    </source>
</evidence>
<gene>
    <name evidence="10" type="primary">trpC</name>
    <name evidence="10" type="ORF">ODE01S_18910</name>
</gene>
<dbReference type="PANTHER" id="PTHR22854:SF2">
    <property type="entry name" value="INDOLE-3-GLYCEROL-PHOSPHATE SYNTHASE"/>
    <property type="match status" value="1"/>
</dbReference>
<dbReference type="NCBIfam" id="NF001376">
    <property type="entry name" value="PRK00278.2-3"/>
    <property type="match status" value="1"/>
</dbReference>